<reference evidence="1 2" key="1">
    <citation type="submission" date="2020-09" db="EMBL/GenBank/DDBJ databases">
        <title>De no assembly of potato wild relative species, Solanum commersonii.</title>
        <authorList>
            <person name="Cho K."/>
        </authorList>
    </citation>
    <scope>NUCLEOTIDE SEQUENCE [LARGE SCALE GENOMIC DNA]</scope>
    <source>
        <strain evidence="1">LZ3.2</strain>
        <tissue evidence="1">Leaf</tissue>
    </source>
</reference>
<dbReference type="Proteomes" id="UP000824120">
    <property type="component" value="Chromosome 3"/>
</dbReference>
<organism evidence="1 2">
    <name type="scientific">Solanum commersonii</name>
    <name type="common">Commerson's wild potato</name>
    <name type="synonym">Commerson's nightshade</name>
    <dbReference type="NCBI Taxonomy" id="4109"/>
    <lineage>
        <taxon>Eukaryota</taxon>
        <taxon>Viridiplantae</taxon>
        <taxon>Streptophyta</taxon>
        <taxon>Embryophyta</taxon>
        <taxon>Tracheophyta</taxon>
        <taxon>Spermatophyta</taxon>
        <taxon>Magnoliopsida</taxon>
        <taxon>eudicotyledons</taxon>
        <taxon>Gunneridae</taxon>
        <taxon>Pentapetalae</taxon>
        <taxon>asterids</taxon>
        <taxon>lamiids</taxon>
        <taxon>Solanales</taxon>
        <taxon>Solanaceae</taxon>
        <taxon>Solanoideae</taxon>
        <taxon>Solaneae</taxon>
        <taxon>Solanum</taxon>
    </lineage>
</organism>
<dbReference type="AlphaFoldDB" id="A0A9J5ZSM3"/>
<dbReference type="EMBL" id="JACXVP010000003">
    <property type="protein sequence ID" value="KAG5615209.1"/>
    <property type="molecule type" value="Genomic_DNA"/>
</dbReference>
<proteinExistence type="predicted"/>
<name>A0A9J5ZSM3_SOLCO</name>
<keyword evidence="2" id="KW-1185">Reference proteome</keyword>
<gene>
    <name evidence="1" type="ORF">H5410_015033</name>
</gene>
<evidence type="ECO:0000313" key="2">
    <source>
        <dbReference type="Proteomes" id="UP000824120"/>
    </source>
</evidence>
<sequence>MGIPFLLALSISSSRRTNSLLHFLKCVLSRPVPPCVPVVTCFMINLHFVQVTVVFSSFCTKNFHTKYLLTRIAVFEKVGKEGTSSCSGGGKFLELELLPPPLLFFLSDIGLLPLYFSKFMFKSKIISIMKNNWNECTERLRKSRRITKAGIERCQLKLPIYFK</sequence>
<evidence type="ECO:0000313" key="1">
    <source>
        <dbReference type="EMBL" id="KAG5615209.1"/>
    </source>
</evidence>
<comment type="caution">
    <text evidence="1">The sequence shown here is derived from an EMBL/GenBank/DDBJ whole genome shotgun (WGS) entry which is preliminary data.</text>
</comment>
<protein>
    <submittedName>
        <fullName evidence="1">Uncharacterized protein</fullName>
    </submittedName>
</protein>
<accession>A0A9J5ZSM3</accession>